<reference evidence="3 4" key="1">
    <citation type="journal article" date="2003" name="Proc. Natl. Acad. Sci. U.S.A.">
        <title>Genome sequence of the cyanobacterium Prochlorococcus marinus SS120, a nearly minimal oxyphototrophic genome.</title>
        <authorList>
            <person name="Dufresne A."/>
            <person name="Salanoubat M."/>
            <person name="Partensky F."/>
            <person name="Artiguenave F."/>
            <person name="Axmann I.M."/>
            <person name="Barbe V."/>
            <person name="Duprat S."/>
            <person name="Galperin M.Y."/>
            <person name="Koonin E.V."/>
            <person name="Le Gall F."/>
            <person name="Makarova K.S."/>
            <person name="Ostrowski M."/>
            <person name="Oztas S."/>
            <person name="Robert C."/>
            <person name="Rogozin I.B."/>
            <person name="Scanlan D.J."/>
            <person name="Tandeau de Marsac N."/>
            <person name="Weissenbach J."/>
            <person name="Wincker P."/>
            <person name="Wolf Y.I."/>
            <person name="Hess W.R."/>
        </authorList>
    </citation>
    <scope>NUCLEOTIDE SEQUENCE [LARGE SCALE GENOMIC DNA]</scope>
    <source>
        <strain evidence="4">SARG / CCMP1375 / SS120</strain>
    </source>
</reference>
<dbReference type="EnsemblBacteria" id="AAQ00624">
    <property type="protein sequence ID" value="AAQ00624"/>
    <property type="gene ID" value="Pro_1580"/>
</dbReference>
<dbReference type="InterPro" id="IPR038333">
    <property type="entry name" value="T1MK-like_N_sf"/>
</dbReference>
<dbReference type="Gene3D" id="1.20.1260.30">
    <property type="match status" value="1"/>
</dbReference>
<protein>
    <submittedName>
        <fullName evidence="3">Uncharacterized protein</fullName>
    </submittedName>
</protein>
<evidence type="ECO:0000256" key="2">
    <source>
        <dbReference type="ARBA" id="ARBA00022747"/>
    </source>
</evidence>
<name>Q7VA85_PROMA</name>
<proteinExistence type="inferred from homology"/>
<comment type="similarity">
    <text evidence="1">Belongs to the N(4)/N(6)-methyltransferase family.</text>
</comment>
<dbReference type="eggNOG" id="COG0286">
    <property type="taxonomic scope" value="Bacteria"/>
</dbReference>
<dbReference type="Proteomes" id="UP000001420">
    <property type="component" value="Chromosome"/>
</dbReference>
<accession>Q7VA85</accession>
<sequence length="73" mass="8594">MFEEAFKNIDDVLWKDAGCSSELDYIEQTSWIRLRNLSLNNGRDFVTVVTHLENPIALQNHFKMLEEIADRHD</sequence>
<dbReference type="AlphaFoldDB" id="Q7VA85"/>
<dbReference type="GO" id="GO:0009307">
    <property type="term" value="P:DNA restriction-modification system"/>
    <property type="evidence" value="ECO:0007669"/>
    <property type="project" value="UniProtKB-KW"/>
</dbReference>
<keyword evidence="4" id="KW-1185">Reference proteome</keyword>
<evidence type="ECO:0000256" key="1">
    <source>
        <dbReference type="ARBA" id="ARBA00006594"/>
    </source>
</evidence>
<dbReference type="KEGG" id="pma:Pro_1580"/>
<evidence type="ECO:0000313" key="3">
    <source>
        <dbReference type="EMBL" id="AAQ00624.1"/>
    </source>
</evidence>
<dbReference type="EMBL" id="AE017126">
    <property type="protein sequence ID" value="AAQ00624.1"/>
    <property type="molecule type" value="Genomic_DNA"/>
</dbReference>
<keyword evidence="2" id="KW-0680">Restriction system</keyword>
<dbReference type="OrthoDB" id="467945at2"/>
<evidence type="ECO:0000313" key="4">
    <source>
        <dbReference type="Proteomes" id="UP000001420"/>
    </source>
</evidence>
<gene>
    <name evidence="3" type="ordered locus">Pro_1580</name>
</gene>
<organism evidence="3 4">
    <name type="scientific">Prochlorococcus marinus (strain SARG / CCMP1375 / SS120)</name>
    <dbReference type="NCBI Taxonomy" id="167539"/>
    <lineage>
        <taxon>Bacteria</taxon>
        <taxon>Bacillati</taxon>
        <taxon>Cyanobacteriota</taxon>
        <taxon>Cyanophyceae</taxon>
        <taxon>Synechococcales</taxon>
        <taxon>Prochlorococcaceae</taxon>
        <taxon>Prochlorococcus</taxon>
    </lineage>
</organism>
<dbReference type="STRING" id="167539.Pro_1580"/>
<dbReference type="RefSeq" id="WP_011125730.1">
    <property type="nucleotide sequence ID" value="NC_005042.1"/>
</dbReference>
<dbReference type="PATRIC" id="fig|167539.5.peg.1669"/>
<dbReference type="HOGENOM" id="CLU_2701835_0_0_3"/>